<protein>
    <submittedName>
        <fullName evidence="2">Uncharacterized protein</fullName>
    </submittedName>
</protein>
<dbReference type="EMBL" id="BMAT01005202">
    <property type="protein sequence ID" value="GFR89066.1"/>
    <property type="molecule type" value="Genomic_DNA"/>
</dbReference>
<sequence length="256" mass="27240">MSTGVFIAILVVIVVVAAFFLIDVFPDPLPASGGEVLPPNPGLLGFIKAAQTASAAVVSLTSNLESTLDDLTTEVNTTFANYGKKQGVKTSTLVGLQKQMVETVSTAQRHFRAYAQKLASFNRKVQSWSANSKASTIMQEKPAVVAMQFDITEPMASFVNISGQISSLVSSWNAAYEAASEGKACSHGSDCKKHQSCVKGRCAVKMDKTMQGAIAVLESAAESLKTNGDLNKSPWRQAAIDASRQYMALFNHIAGV</sequence>
<evidence type="ECO:0000313" key="3">
    <source>
        <dbReference type="Proteomes" id="UP000762676"/>
    </source>
</evidence>
<keyword evidence="1" id="KW-0472">Membrane</keyword>
<keyword evidence="1" id="KW-0812">Transmembrane</keyword>
<proteinExistence type="predicted"/>
<keyword evidence="1" id="KW-1133">Transmembrane helix</keyword>
<evidence type="ECO:0000256" key="1">
    <source>
        <dbReference type="SAM" id="Phobius"/>
    </source>
</evidence>
<dbReference type="AlphaFoldDB" id="A0AAV4GUT4"/>
<keyword evidence="3" id="KW-1185">Reference proteome</keyword>
<organism evidence="2 3">
    <name type="scientific">Elysia marginata</name>
    <dbReference type="NCBI Taxonomy" id="1093978"/>
    <lineage>
        <taxon>Eukaryota</taxon>
        <taxon>Metazoa</taxon>
        <taxon>Spiralia</taxon>
        <taxon>Lophotrochozoa</taxon>
        <taxon>Mollusca</taxon>
        <taxon>Gastropoda</taxon>
        <taxon>Heterobranchia</taxon>
        <taxon>Euthyneura</taxon>
        <taxon>Panpulmonata</taxon>
        <taxon>Sacoglossa</taxon>
        <taxon>Placobranchoidea</taxon>
        <taxon>Plakobranchidae</taxon>
        <taxon>Elysia</taxon>
    </lineage>
</organism>
<dbReference type="Proteomes" id="UP000762676">
    <property type="component" value="Unassembled WGS sequence"/>
</dbReference>
<accession>A0AAV4GUT4</accession>
<evidence type="ECO:0000313" key="2">
    <source>
        <dbReference type="EMBL" id="GFR89066.1"/>
    </source>
</evidence>
<name>A0AAV4GUT4_9GAST</name>
<comment type="caution">
    <text evidence="2">The sequence shown here is derived from an EMBL/GenBank/DDBJ whole genome shotgun (WGS) entry which is preliminary data.</text>
</comment>
<feature type="transmembrane region" description="Helical" evidence="1">
    <location>
        <begin position="6"/>
        <end position="25"/>
    </location>
</feature>
<gene>
    <name evidence="2" type="ORF">ElyMa_002533800</name>
</gene>
<reference evidence="2 3" key="1">
    <citation type="journal article" date="2021" name="Elife">
        <title>Chloroplast acquisition without the gene transfer in kleptoplastic sea slugs, Plakobranchus ocellatus.</title>
        <authorList>
            <person name="Maeda T."/>
            <person name="Takahashi S."/>
            <person name="Yoshida T."/>
            <person name="Shimamura S."/>
            <person name="Takaki Y."/>
            <person name="Nagai Y."/>
            <person name="Toyoda A."/>
            <person name="Suzuki Y."/>
            <person name="Arimoto A."/>
            <person name="Ishii H."/>
            <person name="Satoh N."/>
            <person name="Nishiyama T."/>
            <person name="Hasebe M."/>
            <person name="Maruyama T."/>
            <person name="Minagawa J."/>
            <person name="Obokata J."/>
            <person name="Shigenobu S."/>
        </authorList>
    </citation>
    <scope>NUCLEOTIDE SEQUENCE [LARGE SCALE GENOMIC DNA]</scope>
</reference>